<dbReference type="AlphaFoldDB" id="A0A1G5INQ2"/>
<dbReference type="Pfam" id="PF14332">
    <property type="entry name" value="DUF4388"/>
    <property type="match status" value="1"/>
</dbReference>
<evidence type="ECO:0000259" key="4">
    <source>
        <dbReference type="Pfam" id="PF07603"/>
    </source>
</evidence>
<evidence type="ECO:0000256" key="1">
    <source>
        <dbReference type="SAM" id="Coils"/>
    </source>
</evidence>
<keyword evidence="3" id="KW-1133">Transmembrane helix</keyword>
<feature type="domain" description="Lcl C-terminal" evidence="4">
    <location>
        <begin position="620"/>
        <end position="716"/>
    </location>
</feature>
<dbReference type="InterPro" id="IPR011460">
    <property type="entry name" value="Lcl_C"/>
</dbReference>
<feature type="coiled-coil region" evidence="1">
    <location>
        <begin position="530"/>
        <end position="585"/>
    </location>
</feature>
<dbReference type="OrthoDB" id="5414729at2"/>
<accession>A0A1G5INQ2</accession>
<dbReference type="EMBL" id="FMUX01000021">
    <property type="protein sequence ID" value="SCY77755.1"/>
    <property type="molecule type" value="Genomic_DNA"/>
</dbReference>
<dbReference type="InterPro" id="IPR025497">
    <property type="entry name" value="PatA-like_N"/>
</dbReference>
<evidence type="ECO:0000256" key="3">
    <source>
        <dbReference type="SAM" id="Phobius"/>
    </source>
</evidence>
<evidence type="ECO:0000256" key="2">
    <source>
        <dbReference type="SAM" id="MobiDB-lite"/>
    </source>
</evidence>
<dbReference type="PANTHER" id="PTHR36304:SF4">
    <property type="entry name" value="DUF4388 DOMAIN-CONTAINING PROTEIN"/>
    <property type="match status" value="1"/>
</dbReference>
<sequence length="735" mass="82458">MKIEVGGQIQGISLSSFLQIVQMDKTSCTLKIYANDDVGYLWLSDGNLVAAESGDLHGLDAVYEIICWNDTVIVIDNAPAPAHNITTPLLTILMEGLKLRDDRAAKAAAEGPSPAAAPRKKTTVDDQIAMQFVMEEKPDLTESPAEIPPLPDLPTTPDTAPPAMSVSTPLPSAIDLDLDDADRDEELNGENDGAWIYEYEDEDTAEPSSPIRTILIVFLLFLVISGGAFGGYIWYRAHALETEFNTLITDLSAMKKFRQQKTLLETYLDSHVINRFTLQVTEHLNEANDLIELTHRIDALPRNGEFIGTSVGLLKSHLKENRGTPFATAIGVKIKSLPAQLDDLDYKKLRRAEGQSTQARLGLYRAYLSDHPHGKHTRQVTNLVASVSDEYYLMLKSKAPSCYKTENWEPCISLADTFTAEFPEDSRFNEVWLMRGEMIDLVQFKGMREQAAGLSFADARTMYITYLQNTPHSTLTSEVRKEIASLTQKAEQQGQWNEVRTVADDPKKPINIRIQEVSLYMERYPDGAFIKDARALKQSLESQRGRLLEEEKASRQVLLARQAEARRIEEERNRLLARQQAETEAKRRQEIAARIRAREAEIRTLLKGKGDRFVDHRNSTFTDSQSGLTWMILDSKNLGFACMPFASAKSWVEALTTGGFTDWRIPSPNELALLYNGKPYYPTSGASWYWTSELETGAWGTSTEAFTFNPNNKETYTRESHPLSGCGFVHAVRTP</sequence>
<feature type="region of interest" description="Disordered" evidence="2">
    <location>
        <begin position="137"/>
        <end position="176"/>
    </location>
</feature>
<feature type="transmembrane region" description="Helical" evidence="3">
    <location>
        <begin position="214"/>
        <end position="235"/>
    </location>
</feature>
<evidence type="ECO:0000313" key="7">
    <source>
        <dbReference type="Proteomes" id="UP000198870"/>
    </source>
</evidence>
<keyword evidence="3" id="KW-0812">Transmembrane</keyword>
<proteinExistence type="predicted"/>
<keyword evidence="1" id="KW-0175">Coiled coil</keyword>
<gene>
    <name evidence="6" type="ORF">SAMN05216233_12120</name>
</gene>
<dbReference type="Proteomes" id="UP000198870">
    <property type="component" value="Unassembled WGS sequence"/>
</dbReference>
<keyword evidence="7" id="KW-1185">Reference proteome</keyword>
<feature type="domain" description="PatA-like N-terminal" evidence="5">
    <location>
        <begin position="7"/>
        <end position="103"/>
    </location>
</feature>
<dbReference type="Gene3D" id="1.25.40.10">
    <property type="entry name" value="Tetratricopeptide repeat domain"/>
    <property type="match status" value="1"/>
</dbReference>
<organism evidence="6 7">
    <name type="scientific">Desulfoluna spongiiphila</name>
    <dbReference type="NCBI Taxonomy" id="419481"/>
    <lineage>
        <taxon>Bacteria</taxon>
        <taxon>Pseudomonadati</taxon>
        <taxon>Thermodesulfobacteriota</taxon>
        <taxon>Desulfobacteria</taxon>
        <taxon>Desulfobacterales</taxon>
        <taxon>Desulfolunaceae</taxon>
        <taxon>Desulfoluna</taxon>
    </lineage>
</organism>
<reference evidence="6 7" key="1">
    <citation type="submission" date="2016-10" db="EMBL/GenBank/DDBJ databases">
        <authorList>
            <person name="de Groot N.N."/>
        </authorList>
    </citation>
    <scope>NUCLEOTIDE SEQUENCE [LARGE SCALE GENOMIC DNA]</scope>
    <source>
        <strain evidence="6 7">AA1</strain>
    </source>
</reference>
<name>A0A1G5INQ2_9BACT</name>
<evidence type="ECO:0000313" key="6">
    <source>
        <dbReference type="EMBL" id="SCY77755.1"/>
    </source>
</evidence>
<dbReference type="RefSeq" id="WP_092214072.1">
    <property type="nucleotide sequence ID" value="NZ_FMUX01000021.1"/>
</dbReference>
<dbReference type="STRING" id="419481.SAMN05216233_12120"/>
<protein>
    <submittedName>
        <fullName evidence="6">Uncharacterized protein</fullName>
    </submittedName>
</protein>
<dbReference type="Pfam" id="PF07603">
    <property type="entry name" value="Lcl_C"/>
    <property type="match status" value="1"/>
</dbReference>
<dbReference type="PANTHER" id="PTHR36304">
    <property type="entry name" value="DOMAIN GTPASE-ACTIVATING PROTEIN, PUTATIVE-RELATED-RELATED"/>
    <property type="match status" value="1"/>
</dbReference>
<evidence type="ECO:0000259" key="5">
    <source>
        <dbReference type="Pfam" id="PF14332"/>
    </source>
</evidence>
<dbReference type="InterPro" id="IPR011990">
    <property type="entry name" value="TPR-like_helical_dom_sf"/>
</dbReference>
<keyword evidence="3" id="KW-0472">Membrane</keyword>